<gene>
    <name evidence="1" type="ORF">ISF6_0046</name>
</gene>
<dbReference type="Gene3D" id="3.40.50.1000">
    <property type="entry name" value="HAD superfamily/HAD-like"/>
    <property type="match status" value="1"/>
</dbReference>
<protein>
    <submittedName>
        <fullName evidence="1">Putative phosphoglycolate phosphatase</fullName>
    </submittedName>
</protein>
<dbReference type="InterPro" id="IPR050155">
    <property type="entry name" value="HAD-like_hydrolase_sf"/>
</dbReference>
<dbReference type="Proteomes" id="UP000037660">
    <property type="component" value="Unassembled WGS sequence"/>
</dbReference>
<organism evidence="1 2">
    <name type="scientific">Piscinibacter sakaiensis</name>
    <name type="common">Ideonella sakaiensis</name>
    <dbReference type="NCBI Taxonomy" id="1547922"/>
    <lineage>
        <taxon>Bacteria</taxon>
        <taxon>Pseudomonadati</taxon>
        <taxon>Pseudomonadota</taxon>
        <taxon>Betaproteobacteria</taxon>
        <taxon>Burkholderiales</taxon>
        <taxon>Sphaerotilaceae</taxon>
        <taxon>Piscinibacter</taxon>
    </lineage>
</organism>
<dbReference type="InterPro" id="IPR023198">
    <property type="entry name" value="PGP-like_dom2"/>
</dbReference>
<dbReference type="PANTHER" id="PTHR43434:SF24">
    <property type="entry name" value="HYDROLASE-RELATED"/>
    <property type="match status" value="1"/>
</dbReference>
<dbReference type="EMBL" id="BBYR01000001">
    <property type="protein sequence ID" value="GAP33600.1"/>
    <property type="molecule type" value="Genomic_DNA"/>
</dbReference>
<dbReference type="InterPro" id="IPR006439">
    <property type="entry name" value="HAD-SF_hydro_IA"/>
</dbReference>
<name>A0A0K8NUH5_PISS1</name>
<dbReference type="AlphaFoldDB" id="A0A0K8NUH5"/>
<evidence type="ECO:0000313" key="1">
    <source>
        <dbReference type="EMBL" id="GAP33600.1"/>
    </source>
</evidence>
<dbReference type="InterPro" id="IPR036412">
    <property type="entry name" value="HAD-like_sf"/>
</dbReference>
<comment type="caution">
    <text evidence="1">The sequence shown here is derived from an EMBL/GenBank/DDBJ whole genome shotgun (WGS) entry which is preliminary data.</text>
</comment>
<dbReference type="SFLD" id="SFLDS00003">
    <property type="entry name" value="Haloacid_Dehalogenase"/>
    <property type="match status" value="1"/>
</dbReference>
<dbReference type="NCBIfam" id="TIGR01549">
    <property type="entry name" value="HAD-SF-IA-v1"/>
    <property type="match status" value="1"/>
</dbReference>
<dbReference type="Gene3D" id="1.10.150.240">
    <property type="entry name" value="Putative phosphatase, domain 2"/>
    <property type="match status" value="1"/>
</dbReference>
<dbReference type="Pfam" id="PF13419">
    <property type="entry name" value="HAD_2"/>
    <property type="match status" value="1"/>
</dbReference>
<sequence>MRGPAAGARRHRPPAMTPPASRQFDLIVFDWDGTLFDSTELIARCIQSACADLGVAVPSRDDARYVIGMGLVEALQHAAPGLPRERYPALGARYRHHYVARQHELALFDGVLDLLAGLKARSHLLGVATGKSRRGLDEALGAVQLRGLFDATRTADETASKPHPRMLQELMAELGVEPRRTLMIGDTTHDLQLAANAGAASVGVSYGAHEPLGFAALGPRHVAHSVPELAAWLAQHG</sequence>
<keyword evidence="2" id="KW-1185">Reference proteome</keyword>
<dbReference type="GO" id="GO:0006281">
    <property type="term" value="P:DNA repair"/>
    <property type="evidence" value="ECO:0007669"/>
    <property type="project" value="TreeGrafter"/>
</dbReference>
<evidence type="ECO:0000313" key="2">
    <source>
        <dbReference type="Proteomes" id="UP000037660"/>
    </source>
</evidence>
<dbReference type="SUPFAM" id="SSF56784">
    <property type="entry name" value="HAD-like"/>
    <property type="match status" value="1"/>
</dbReference>
<dbReference type="SFLD" id="SFLDG01135">
    <property type="entry name" value="C1.5.6:_HAD__Beta-PGM__Phospha"/>
    <property type="match status" value="1"/>
</dbReference>
<reference evidence="1 2" key="2">
    <citation type="journal article" date="2016" name="Science">
        <title>A bacterium that degrades and assimilates poly(ethylene terephthalate).</title>
        <authorList>
            <person name="Yoshida S."/>
            <person name="Hiraga K."/>
            <person name="Takehana T."/>
            <person name="Taniguchi I."/>
            <person name="Yamaji H."/>
            <person name="Maeda Y."/>
            <person name="Toyohara K."/>
            <person name="Miyamoto K."/>
            <person name="Kimura Y."/>
            <person name="Oda K."/>
        </authorList>
    </citation>
    <scope>NUCLEOTIDE SEQUENCE [LARGE SCALE GENOMIC DNA]</scope>
    <source>
        <strain evidence="2">NBRC 110686 / TISTR 2288 / 201-F6</strain>
    </source>
</reference>
<proteinExistence type="predicted"/>
<dbReference type="GO" id="GO:0008967">
    <property type="term" value="F:phosphoglycolate phosphatase activity"/>
    <property type="evidence" value="ECO:0007669"/>
    <property type="project" value="TreeGrafter"/>
</dbReference>
<dbReference type="InterPro" id="IPR023214">
    <property type="entry name" value="HAD_sf"/>
</dbReference>
<dbReference type="PANTHER" id="PTHR43434">
    <property type="entry name" value="PHOSPHOGLYCOLATE PHOSPHATASE"/>
    <property type="match status" value="1"/>
</dbReference>
<reference evidence="2" key="1">
    <citation type="submission" date="2015-07" db="EMBL/GenBank/DDBJ databases">
        <title>Discovery of a poly(ethylene terephthalate assimilation.</title>
        <authorList>
            <person name="Yoshida S."/>
            <person name="Hiraga K."/>
            <person name="Takehana T."/>
            <person name="Taniguchi I."/>
            <person name="Yamaji H."/>
            <person name="Maeda Y."/>
            <person name="Toyohara K."/>
            <person name="Miyamoto K."/>
            <person name="Kimura Y."/>
            <person name="Oda K."/>
        </authorList>
    </citation>
    <scope>NUCLEOTIDE SEQUENCE [LARGE SCALE GENOMIC DNA]</scope>
    <source>
        <strain evidence="2">NBRC 110686 / TISTR 2288 / 201-F6</strain>
    </source>
</reference>
<dbReference type="SFLD" id="SFLDG01129">
    <property type="entry name" value="C1.5:_HAD__Beta-PGM__Phosphata"/>
    <property type="match status" value="1"/>
</dbReference>
<dbReference type="STRING" id="1547922.ISF6_0046"/>
<dbReference type="GO" id="GO:0005829">
    <property type="term" value="C:cytosol"/>
    <property type="evidence" value="ECO:0007669"/>
    <property type="project" value="TreeGrafter"/>
</dbReference>
<accession>A0A0K8NUH5</accession>
<dbReference type="InterPro" id="IPR041492">
    <property type="entry name" value="HAD_2"/>
</dbReference>
<dbReference type="NCBIfam" id="TIGR01509">
    <property type="entry name" value="HAD-SF-IA-v3"/>
    <property type="match status" value="1"/>
</dbReference>